<dbReference type="InterPro" id="IPR050700">
    <property type="entry name" value="YIM1/Zinc_Alcohol_DH_Fams"/>
</dbReference>
<dbReference type="EMBL" id="KN832877">
    <property type="protein sequence ID" value="KIN00768.1"/>
    <property type="molecule type" value="Genomic_DNA"/>
</dbReference>
<proteinExistence type="predicted"/>
<dbReference type="InterPro" id="IPR036291">
    <property type="entry name" value="NAD(P)-bd_dom_sf"/>
</dbReference>
<dbReference type="InParanoid" id="A0A0C3DFM7"/>
<protein>
    <recommendedName>
        <fullName evidence="3">Enoyl reductase (ER) domain-containing protein</fullName>
    </recommendedName>
</protein>
<evidence type="ECO:0008006" key="3">
    <source>
        <dbReference type="Google" id="ProtNLM"/>
    </source>
</evidence>
<accession>A0A0C3DFM7</accession>
<organism evidence="1 2">
    <name type="scientific">Oidiodendron maius (strain Zn)</name>
    <dbReference type="NCBI Taxonomy" id="913774"/>
    <lineage>
        <taxon>Eukaryota</taxon>
        <taxon>Fungi</taxon>
        <taxon>Dikarya</taxon>
        <taxon>Ascomycota</taxon>
        <taxon>Pezizomycotina</taxon>
        <taxon>Leotiomycetes</taxon>
        <taxon>Leotiomycetes incertae sedis</taxon>
        <taxon>Myxotrichaceae</taxon>
        <taxon>Oidiodendron</taxon>
    </lineage>
</organism>
<dbReference type="PANTHER" id="PTHR11695:SF294">
    <property type="entry name" value="RETICULON-4-INTERACTING PROTEIN 1, MITOCHONDRIAL"/>
    <property type="match status" value="1"/>
</dbReference>
<name>A0A0C3DFM7_OIDMZ</name>
<dbReference type="Proteomes" id="UP000054321">
    <property type="component" value="Unassembled WGS sequence"/>
</dbReference>
<dbReference type="STRING" id="913774.A0A0C3DFM7"/>
<dbReference type="SUPFAM" id="SSF51735">
    <property type="entry name" value="NAD(P)-binding Rossmann-fold domains"/>
    <property type="match status" value="1"/>
</dbReference>
<evidence type="ECO:0000313" key="1">
    <source>
        <dbReference type="EMBL" id="KIN00768.1"/>
    </source>
</evidence>
<dbReference type="HOGENOM" id="CLU_026673_3_3_1"/>
<dbReference type="Gene3D" id="3.90.180.10">
    <property type="entry name" value="Medium-chain alcohol dehydrogenases, catalytic domain"/>
    <property type="match status" value="1"/>
</dbReference>
<dbReference type="OrthoDB" id="3509362at2759"/>
<dbReference type="PANTHER" id="PTHR11695">
    <property type="entry name" value="ALCOHOL DEHYDROGENASE RELATED"/>
    <property type="match status" value="1"/>
</dbReference>
<dbReference type="SUPFAM" id="SSF50129">
    <property type="entry name" value="GroES-like"/>
    <property type="match status" value="1"/>
</dbReference>
<dbReference type="Gene3D" id="3.40.50.720">
    <property type="entry name" value="NAD(P)-binding Rossmann-like Domain"/>
    <property type="match status" value="1"/>
</dbReference>
<gene>
    <name evidence="1" type="ORF">OIDMADRAFT_55335</name>
</gene>
<reference evidence="1 2" key="1">
    <citation type="submission" date="2014-04" db="EMBL/GenBank/DDBJ databases">
        <authorList>
            <consortium name="DOE Joint Genome Institute"/>
            <person name="Kuo A."/>
            <person name="Martino E."/>
            <person name="Perotto S."/>
            <person name="Kohler A."/>
            <person name="Nagy L.G."/>
            <person name="Floudas D."/>
            <person name="Copeland A."/>
            <person name="Barry K.W."/>
            <person name="Cichocki N."/>
            <person name="Veneault-Fourrey C."/>
            <person name="LaButti K."/>
            <person name="Lindquist E.A."/>
            <person name="Lipzen A."/>
            <person name="Lundell T."/>
            <person name="Morin E."/>
            <person name="Murat C."/>
            <person name="Sun H."/>
            <person name="Tunlid A."/>
            <person name="Henrissat B."/>
            <person name="Grigoriev I.V."/>
            <person name="Hibbett D.S."/>
            <person name="Martin F."/>
            <person name="Nordberg H.P."/>
            <person name="Cantor M.N."/>
            <person name="Hua S.X."/>
        </authorList>
    </citation>
    <scope>NUCLEOTIDE SEQUENCE [LARGE SCALE GENOMIC DNA]</scope>
    <source>
        <strain evidence="1 2">Zn</strain>
    </source>
</reference>
<dbReference type="AlphaFoldDB" id="A0A0C3DFM7"/>
<dbReference type="GO" id="GO:0005739">
    <property type="term" value="C:mitochondrion"/>
    <property type="evidence" value="ECO:0007669"/>
    <property type="project" value="TreeGrafter"/>
</dbReference>
<keyword evidence="2" id="KW-1185">Reference proteome</keyword>
<dbReference type="Pfam" id="PF13602">
    <property type="entry name" value="ADH_zinc_N_2"/>
    <property type="match status" value="1"/>
</dbReference>
<evidence type="ECO:0000313" key="2">
    <source>
        <dbReference type="Proteomes" id="UP000054321"/>
    </source>
</evidence>
<sequence length="290" mass="31981">MPRDVLRLDSIDVPSLPSAIAIRKTYQRQSWVLMKVSHAALNPGNLYFIAIIQIFTHAKPSVPEIEFSGYLVVGSIPMALSAAEIRPLATHIAVPAELVVKLPDCVSIRGAAGLTLNGMTATRMARDAGVQPGHRVLINGESCGVVTMAVQVVRNIVGGLDSDEIIDYTKHDNLARELSRRFTTQQFDSVLDCVGIQMLYNASAAFLKLGKLMCNSIWPTPTWLSGAGRKWKAVHMDATRDERQELVRIVADRKLKVVVDSVWGFKNVLGGYHILWSGRAREQIIVKIDE</sequence>
<dbReference type="InterPro" id="IPR011032">
    <property type="entry name" value="GroES-like_sf"/>
</dbReference>
<reference evidence="2" key="2">
    <citation type="submission" date="2015-01" db="EMBL/GenBank/DDBJ databases">
        <title>Evolutionary Origins and Diversification of the Mycorrhizal Mutualists.</title>
        <authorList>
            <consortium name="DOE Joint Genome Institute"/>
            <consortium name="Mycorrhizal Genomics Consortium"/>
            <person name="Kohler A."/>
            <person name="Kuo A."/>
            <person name="Nagy L.G."/>
            <person name="Floudas D."/>
            <person name="Copeland A."/>
            <person name="Barry K.W."/>
            <person name="Cichocki N."/>
            <person name="Veneault-Fourrey C."/>
            <person name="LaButti K."/>
            <person name="Lindquist E.A."/>
            <person name="Lipzen A."/>
            <person name="Lundell T."/>
            <person name="Morin E."/>
            <person name="Murat C."/>
            <person name="Riley R."/>
            <person name="Ohm R."/>
            <person name="Sun H."/>
            <person name="Tunlid A."/>
            <person name="Henrissat B."/>
            <person name="Grigoriev I.V."/>
            <person name="Hibbett D.S."/>
            <person name="Martin F."/>
        </authorList>
    </citation>
    <scope>NUCLEOTIDE SEQUENCE [LARGE SCALE GENOMIC DNA]</scope>
    <source>
        <strain evidence="2">Zn</strain>
    </source>
</reference>